<dbReference type="PANTHER" id="PTHR12137">
    <property type="entry name" value="CARBOHYDRATE SULFOTRANSFERASE"/>
    <property type="match status" value="1"/>
</dbReference>
<evidence type="ECO:0000256" key="8">
    <source>
        <dbReference type="ARBA" id="ARBA00023180"/>
    </source>
</evidence>
<dbReference type="Pfam" id="PF03567">
    <property type="entry name" value="Sulfotransfer_2"/>
    <property type="match status" value="1"/>
</dbReference>
<dbReference type="GO" id="GO:0000139">
    <property type="term" value="C:Golgi membrane"/>
    <property type="evidence" value="ECO:0007669"/>
    <property type="project" value="UniProtKB-SubCell"/>
</dbReference>
<accession>A0A5N5TDK4</accession>
<sequence>MQEKQEKKIRKEISLIDRKLSLIYCPIYKAGSSTWLTNLLKLRGRYNESEYLQKNVNKVYRRVSAIVANRESNKVTTFLVVRHPFNRLVSCYRDKYENASKLYYYEAYGERMIRSERPRPKGVNYKAIEHLLEEVKIYLQSDRKTPFPNNTYTNPVGPTFREFLQYITSRIIPDDEHWIPYYIHCSLCRVKYDFVLRIENIEEDTNLLVKYQNLNISNIGWRNPTSGGVSTDEVVCKYFHEIDSNLYKNLVKKYDLDFKLFNYSSEKFYHCVSDNKI</sequence>
<protein>
    <recommendedName>
        <fullName evidence="9">Carbohydrate sulfotransferase</fullName>
        <ecNumber evidence="9">2.8.2.-</ecNumber>
    </recommendedName>
</protein>
<organism evidence="10 11">
    <name type="scientific">Armadillidium nasatum</name>
    <dbReference type="NCBI Taxonomy" id="96803"/>
    <lineage>
        <taxon>Eukaryota</taxon>
        <taxon>Metazoa</taxon>
        <taxon>Ecdysozoa</taxon>
        <taxon>Arthropoda</taxon>
        <taxon>Crustacea</taxon>
        <taxon>Multicrustacea</taxon>
        <taxon>Malacostraca</taxon>
        <taxon>Eumalacostraca</taxon>
        <taxon>Peracarida</taxon>
        <taxon>Isopoda</taxon>
        <taxon>Oniscidea</taxon>
        <taxon>Crinocheta</taxon>
        <taxon>Armadillidiidae</taxon>
        <taxon>Armadillidium</taxon>
    </lineage>
</organism>
<gene>
    <name evidence="10" type="ORF">Anas_12888</name>
</gene>
<dbReference type="GO" id="GO:0008146">
    <property type="term" value="F:sulfotransferase activity"/>
    <property type="evidence" value="ECO:0007669"/>
    <property type="project" value="InterPro"/>
</dbReference>
<comment type="similarity">
    <text evidence="2 9">Belongs to the sulfotransferase 2 family.</text>
</comment>
<keyword evidence="4" id="KW-0812">Transmembrane</keyword>
<dbReference type="InterPro" id="IPR018011">
    <property type="entry name" value="Carb_sulfotrans_8-10"/>
</dbReference>
<dbReference type="AlphaFoldDB" id="A0A5N5TDK4"/>
<evidence type="ECO:0000256" key="5">
    <source>
        <dbReference type="ARBA" id="ARBA00022989"/>
    </source>
</evidence>
<proteinExistence type="inferred from homology"/>
<dbReference type="InterPro" id="IPR005331">
    <property type="entry name" value="Sulfotransferase"/>
</dbReference>
<comment type="subcellular location">
    <subcellularLocation>
        <location evidence="1 9">Golgi apparatus membrane</location>
        <topology evidence="1 9">Single-pass type II membrane protein</topology>
    </subcellularLocation>
</comment>
<keyword evidence="9" id="KW-0735">Signal-anchor</keyword>
<dbReference type="EMBL" id="SEYY01006098">
    <property type="protein sequence ID" value="KAB7503000.1"/>
    <property type="molecule type" value="Genomic_DNA"/>
</dbReference>
<evidence type="ECO:0000256" key="2">
    <source>
        <dbReference type="ARBA" id="ARBA00006339"/>
    </source>
</evidence>
<keyword evidence="6 9" id="KW-0333">Golgi apparatus</keyword>
<evidence type="ECO:0000256" key="4">
    <source>
        <dbReference type="ARBA" id="ARBA00022692"/>
    </source>
</evidence>
<evidence type="ECO:0000256" key="7">
    <source>
        <dbReference type="ARBA" id="ARBA00023136"/>
    </source>
</evidence>
<comment type="caution">
    <text evidence="10">The sequence shown here is derived from an EMBL/GenBank/DDBJ whole genome shotgun (WGS) entry which is preliminary data.</text>
</comment>
<evidence type="ECO:0000313" key="10">
    <source>
        <dbReference type="EMBL" id="KAB7503000.1"/>
    </source>
</evidence>
<reference evidence="10 11" key="1">
    <citation type="journal article" date="2019" name="PLoS Biol.">
        <title>Sex chromosomes control vertical transmission of feminizing Wolbachia symbionts in an isopod.</title>
        <authorList>
            <person name="Becking T."/>
            <person name="Chebbi M.A."/>
            <person name="Giraud I."/>
            <person name="Moumen B."/>
            <person name="Laverre T."/>
            <person name="Caubet Y."/>
            <person name="Peccoud J."/>
            <person name="Gilbert C."/>
            <person name="Cordaux R."/>
        </authorList>
    </citation>
    <scope>NUCLEOTIDE SEQUENCE [LARGE SCALE GENOMIC DNA]</scope>
    <source>
        <strain evidence="10">ANa2</strain>
        <tissue evidence="10">Whole body excluding digestive tract and cuticle</tissue>
    </source>
</reference>
<dbReference type="Proteomes" id="UP000326759">
    <property type="component" value="Unassembled WGS sequence"/>
</dbReference>
<keyword evidence="8 9" id="KW-0325">Glycoprotein</keyword>
<keyword evidence="7" id="KW-0472">Membrane</keyword>
<evidence type="ECO:0000256" key="1">
    <source>
        <dbReference type="ARBA" id="ARBA00004323"/>
    </source>
</evidence>
<evidence type="ECO:0000256" key="6">
    <source>
        <dbReference type="ARBA" id="ARBA00023034"/>
    </source>
</evidence>
<dbReference type="PANTHER" id="PTHR12137:SF54">
    <property type="entry name" value="CARBOHYDRATE SULFOTRANSFERASE"/>
    <property type="match status" value="1"/>
</dbReference>
<keyword evidence="3 9" id="KW-0808">Transferase</keyword>
<name>A0A5N5TDK4_9CRUS</name>
<keyword evidence="11" id="KW-1185">Reference proteome</keyword>
<keyword evidence="9" id="KW-0119">Carbohydrate metabolism</keyword>
<evidence type="ECO:0000313" key="11">
    <source>
        <dbReference type="Proteomes" id="UP000326759"/>
    </source>
</evidence>
<dbReference type="OrthoDB" id="2019940at2759"/>
<dbReference type="GO" id="GO:0016051">
    <property type="term" value="P:carbohydrate biosynthetic process"/>
    <property type="evidence" value="ECO:0007669"/>
    <property type="project" value="InterPro"/>
</dbReference>
<dbReference type="EC" id="2.8.2.-" evidence="9"/>
<evidence type="ECO:0000256" key="9">
    <source>
        <dbReference type="RuleBase" id="RU364020"/>
    </source>
</evidence>
<evidence type="ECO:0000256" key="3">
    <source>
        <dbReference type="ARBA" id="ARBA00022679"/>
    </source>
</evidence>
<keyword evidence="5" id="KW-1133">Transmembrane helix</keyword>